<evidence type="ECO:0000313" key="2">
    <source>
        <dbReference type="Proteomes" id="UP001163321"/>
    </source>
</evidence>
<proteinExistence type="predicted"/>
<organism evidence="1 2">
    <name type="scientific">Peronosclerospora sorghi</name>
    <dbReference type="NCBI Taxonomy" id="230839"/>
    <lineage>
        <taxon>Eukaryota</taxon>
        <taxon>Sar</taxon>
        <taxon>Stramenopiles</taxon>
        <taxon>Oomycota</taxon>
        <taxon>Peronosporomycetes</taxon>
        <taxon>Peronosporales</taxon>
        <taxon>Peronosporaceae</taxon>
        <taxon>Peronosclerospora</taxon>
    </lineage>
</organism>
<evidence type="ECO:0000313" key="1">
    <source>
        <dbReference type="EMBL" id="KAI9916420.1"/>
    </source>
</evidence>
<dbReference type="EMBL" id="CM047581">
    <property type="protein sequence ID" value="KAI9916420.1"/>
    <property type="molecule type" value="Genomic_DNA"/>
</dbReference>
<protein>
    <submittedName>
        <fullName evidence="1">Uncharacterized protein</fullName>
    </submittedName>
</protein>
<comment type="caution">
    <text evidence="1">The sequence shown here is derived from an EMBL/GenBank/DDBJ whole genome shotgun (WGS) entry which is preliminary data.</text>
</comment>
<reference evidence="1 2" key="1">
    <citation type="journal article" date="2022" name="bioRxiv">
        <title>The genome of the oomycete Peronosclerospora sorghi, a cosmopolitan pathogen of maize and sorghum, is inflated with dispersed pseudogenes.</title>
        <authorList>
            <person name="Fletcher K."/>
            <person name="Martin F."/>
            <person name="Isakeit T."/>
            <person name="Cavanaugh K."/>
            <person name="Magill C."/>
            <person name="Michelmore R."/>
        </authorList>
    </citation>
    <scope>NUCLEOTIDE SEQUENCE [LARGE SCALE GENOMIC DNA]</scope>
    <source>
        <strain evidence="1">P6</strain>
    </source>
</reference>
<keyword evidence="2" id="KW-1185">Reference proteome</keyword>
<gene>
    <name evidence="1" type="ORF">PsorP6_017876</name>
</gene>
<accession>A0ACC0WC63</accession>
<name>A0ACC0WC63_9STRA</name>
<dbReference type="Proteomes" id="UP001163321">
    <property type="component" value="Chromosome 2"/>
</dbReference>
<sequence length="267" mass="30762">MSNDLTELQTQRQVVDLLNAWSLNVAIAETHADVLNPVTLRRAQLAKKQLEGRVDDDYVFGRRFFSVSTYVETLSREELLKTAKDRKIELPQMNKQERSAVKVLGKELVGFHGTAQGCPLKSLTLRQLVTEAKAREVLLDDKKEKKSKRAWVTLLKPLIAGEVRASKIREQEEKMWREKIVQVLELEMRKEQQLRILQLIKAMTQQATKSADENQECTEPEDDDAIMRQEKIKDCKNVYEGSDKARAFLSTLATTLRIPFEHEDIIE</sequence>